<keyword evidence="8" id="KW-0812">Transmembrane</keyword>
<evidence type="ECO:0000256" key="1">
    <source>
        <dbReference type="ARBA" id="ARBA00004236"/>
    </source>
</evidence>
<dbReference type="GO" id="GO:0002376">
    <property type="term" value="P:immune system process"/>
    <property type="evidence" value="ECO:0007669"/>
    <property type="project" value="UniProtKB-KW"/>
</dbReference>
<feature type="domain" description="Ig-like" evidence="9">
    <location>
        <begin position="1"/>
        <end position="105"/>
    </location>
</feature>
<proteinExistence type="predicted"/>
<dbReference type="GO" id="GO:0005886">
    <property type="term" value="C:plasma membrane"/>
    <property type="evidence" value="ECO:0007669"/>
    <property type="project" value="UniProtKB-SubCell"/>
</dbReference>
<keyword evidence="6" id="KW-1015">Disulfide bond</keyword>
<dbReference type="Gene3D" id="2.60.40.10">
    <property type="entry name" value="Immunoglobulins"/>
    <property type="match status" value="1"/>
</dbReference>
<dbReference type="InterPro" id="IPR003599">
    <property type="entry name" value="Ig_sub"/>
</dbReference>
<evidence type="ECO:0000256" key="6">
    <source>
        <dbReference type="ARBA" id="ARBA00023157"/>
    </source>
</evidence>
<dbReference type="GeneID" id="102212735"/>
<keyword evidence="10" id="KW-1185">Reference proteome</keyword>
<sequence>MVRPGENITLYCDCKTSTGEFIVWYRNCSHEKQPSLVLKTKLEQRQYKPGIDYQNLLNPLPNFHLVKNHSSQSYDLLITNITDSDEGFYYCGTEQSKVKDKETINLECLYRYGNLTTKILLHPREPQTTQKDCGICWMLLFSLCPAFVALSSLLCSLLIYYHHKTAKKPLADEKRYESRDQMRRNQNEDVCYAALEIQPVSQRPKKRIAQSSDFSAYTTMNSFHM</sequence>
<dbReference type="SMART" id="SM00409">
    <property type="entry name" value="IG"/>
    <property type="match status" value="1"/>
</dbReference>
<protein>
    <submittedName>
        <fullName evidence="11">Uncharacterized protein LOC102212735</fullName>
    </submittedName>
</protein>
<keyword evidence="3" id="KW-0732">Signal</keyword>
<dbReference type="Pfam" id="PF07686">
    <property type="entry name" value="V-set"/>
    <property type="match status" value="1"/>
</dbReference>
<keyword evidence="8" id="KW-1133">Transmembrane helix</keyword>
<accession>A0A9Y3VKF0</accession>
<keyword evidence="5 8" id="KW-0472">Membrane</keyword>
<evidence type="ECO:0000256" key="8">
    <source>
        <dbReference type="SAM" id="Phobius"/>
    </source>
</evidence>
<comment type="subcellular location">
    <subcellularLocation>
        <location evidence="1">Cell membrane</location>
    </subcellularLocation>
</comment>
<dbReference type="InterPro" id="IPR036179">
    <property type="entry name" value="Ig-like_dom_sf"/>
</dbReference>
<dbReference type="InterPro" id="IPR052051">
    <property type="entry name" value="TCR_complex_component"/>
</dbReference>
<keyword evidence="7" id="KW-0325">Glycoprotein</keyword>
<dbReference type="SUPFAM" id="SSF48726">
    <property type="entry name" value="Immunoglobulin"/>
    <property type="match status" value="1"/>
</dbReference>
<evidence type="ECO:0000313" key="11">
    <source>
        <dbReference type="RefSeq" id="XP_005741274.1"/>
    </source>
</evidence>
<keyword evidence="2" id="KW-1003">Cell membrane</keyword>
<dbReference type="InterPro" id="IPR013106">
    <property type="entry name" value="Ig_V-set"/>
</dbReference>
<evidence type="ECO:0000256" key="5">
    <source>
        <dbReference type="ARBA" id="ARBA00023136"/>
    </source>
</evidence>
<feature type="transmembrane region" description="Helical" evidence="8">
    <location>
        <begin position="137"/>
        <end position="161"/>
    </location>
</feature>
<name>A0A9Y3VKF0_9CICH</name>
<dbReference type="Proteomes" id="UP000695023">
    <property type="component" value="Unplaced"/>
</dbReference>
<evidence type="ECO:0000256" key="7">
    <source>
        <dbReference type="ARBA" id="ARBA00023180"/>
    </source>
</evidence>
<evidence type="ECO:0000256" key="4">
    <source>
        <dbReference type="ARBA" id="ARBA00022859"/>
    </source>
</evidence>
<dbReference type="AlphaFoldDB" id="A0A9Y3VKF0"/>
<dbReference type="RefSeq" id="XP_005741274.1">
    <property type="nucleotide sequence ID" value="XM_005741217.1"/>
</dbReference>
<dbReference type="InterPro" id="IPR007110">
    <property type="entry name" value="Ig-like_dom"/>
</dbReference>
<dbReference type="PROSITE" id="PS50835">
    <property type="entry name" value="IG_LIKE"/>
    <property type="match status" value="1"/>
</dbReference>
<keyword evidence="4" id="KW-0391">Immunity</keyword>
<dbReference type="InterPro" id="IPR013783">
    <property type="entry name" value="Ig-like_fold"/>
</dbReference>
<evidence type="ECO:0000313" key="10">
    <source>
        <dbReference type="Proteomes" id="UP000695023"/>
    </source>
</evidence>
<dbReference type="PANTHER" id="PTHR19433">
    <property type="entry name" value="T-CELL RECEPTOR ALPHA CHAIN V REGION-RELATED"/>
    <property type="match status" value="1"/>
</dbReference>
<reference evidence="11" key="1">
    <citation type="submission" date="2025-08" db="UniProtKB">
        <authorList>
            <consortium name="RefSeq"/>
        </authorList>
    </citation>
    <scope>IDENTIFICATION</scope>
</reference>
<organism evidence="10 11">
    <name type="scientific">Pundamilia nyererei</name>
    <dbReference type="NCBI Taxonomy" id="303518"/>
    <lineage>
        <taxon>Eukaryota</taxon>
        <taxon>Metazoa</taxon>
        <taxon>Chordata</taxon>
        <taxon>Craniata</taxon>
        <taxon>Vertebrata</taxon>
        <taxon>Euteleostomi</taxon>
        <taxon>Actinopterygii</taxon>
        <taxon>Neopterygii</taxon>
        <taxon>Teleostei</taxon>
        <taxon>Neoteleostei</taxon>
        <taxon>Acanthomorphata</taxon>
        <taxon>Ovalentaria</taxon>
        <taxon>Cichlomorphae</taxon>
        <taxon>Cichliformes</taxon>
        <taxon>Cichlidae</taxon>
        <taxon>African cichlids</taxon>
        <taxon>Pseudocrenilabrinae</taxon>
        <taxon>Haplochromini</taxon>
        <taxon>Pundamilia</taxon>
    </lineage>
</organism>
<evidence type="ECO:0000256" key="2">
    <source>
        <dbReference type="ARBA" id="ARBA00022475"/>
    </source>
</evidence>
<dbReference type="PANTHER" id="PTHR19433:SF111">
    <property type="entry name" value="T CELL RECEPTOR ALPHA VARIABLE 4"/>
    <property type="match status" value="1"/>
</dbReference>
<evidence type="ECO:0000259" key="9">
    <source>
        <dbReference type="PROSITE" id="PS50835"/>
    </source>
</evidence>
<evidence type="ECO:0000256" key="3">
    <source>
        <dbReference type="ARBA" id="ARBA00022729"/>
    </source>
</evidence>
<gene>
    <name evidence="11" type="primary">LOC102212735</name>
</gene>
<dbReference type="GO" id="GO:0009617">
    <property type="term" value="P:response to bacterium"/>
    <property type="evidence" value="ECO:0007669"/>
    <property type="project" value="TreeGrafter"/>
</dbReference>